<gene>
    <name evidence="2" type="ORF">NCTC10172_01070</name>
</gene>
<dbReference type="KEGG" id="ahk:NCTC10172_01070"/>
<dbReference type="PANTHER" id="PTHR11373:SF4">
    <property type="entry name" value="DEOXYNUCLEOSIDE TRIPHOSPHATE TRIPHOSPHOHYDROLASE SAMHD1"/>
    <property type="match status" value="1"/>
</dbReference>
<dbReference type="PANTHER" id="PTHR11373">
    <property type="entry name" value="DEOXYNUCLEOSIDE TRIPHOSPHATE TRIPHOSPHOHYDROLASE"/>
    <property type="match status" value="1"/>
</dbReference>
<dbReference type="PROSITE" id="PS51831">
    <property type="entry name" value="HD"/>
    <property type="match status" value="1"/>
</dbReference>
<proteinExistence type="predicted"/>
<organism evidence="2 3">
    <name type="scientific">Acholeplasma hippikon</name>
    <dbReference type="NCBI Taxonomy" id="264636"/>
    <lineage>
        <taxon>Bacteria</taxon>
        <taxon>Bacillati</taxon>
        <taxon>Mycoplasmatota</taxon>
        <taxon>Mollicutes</taxon>
        <taxon>Acholeplasmatales</taxon>
        <taxon>Acholeplasmataceae</taxon>
        <taxon>Acholeplasma</taxon>
    </lineage>
</organism>
<reference evidence="2 3" key="1">
    <citation type="submission" date="2019-01" db="EMBL/GenBank/DDBJ databases">
        <authorList>
            <consortium name="Pathogen Informatics"/>
        </authorList>
    </citation>
    <scope>NUCLEOTIDE SEQUENCE [LARGE SCALE GENOMIC DNA]</scope>
    <source>
        <strain evidence="2 3">NCTC10172</strain>
    </source>
</reference>
<dbReference type="EMBL" id="LR215050">
    <property type="protein sequence ID" value="VEU83023.1"/>
    <property type="molecule type" value="Genomic_DNA"/>
</dbReference>
<dbReference type="Pfam" id="PF01966">
    <property type="entry name" value="HD"/>
    <property type="match status" value="1"/>
</dbReference>
<accession>A0A449BKV8</accession>
<name>A0A449BKV8_9MOLU</name>
<sequence>MKKRERQQVFRDPLYGYIHINYELITNLINSSVFQRLRRIRQLSGVHMIFHAAEHSRFSHSLGVYELAYRFSMIKEIDEVLDERSKLLFYAAALLHDVGHGAYSHAFEYVFHVNHEKIGASLIVNHPELRSILDEVDQNFAEDVASVILKQGKFPLIQQLISSQLDIDRLDYLERDAYFTGAAYGHIDLDRLMRVVVVKDNRLAFKASGIHAIENYLVARYHMYWQVYYHPKARAYEVILEKIYLRVKDLLQKGFDFEHDVTSLKKILNNPHDMYAYLEIDDYYMNGLIAYFLKSKDPILKTLSNDFLNRHIWEFIDDKEENKDKINEILNKITDEEKRYFTLKTSVQQTAYKASSTIGDQIHILTEKDEVIPLSSYSSIVHSLVTSSDKSDYKFFYKKLWKKNCLSLKERMMRPFYNNV</sequence>
<dbReference type="Pfam" id="PF19276">
    <property type="entry name" value="HD_assoc_2"/>
    <property type="match status" value="1"/>
</dbReference>
<dbReference type="GO" id="GO:0006203">
    <property type="term" value="P:dGTP catabolic process"/>
    <property type="evidence" value="ECO:0007669"/>
    <property type="project" value="TreeGrafter"/>
</dbReference>
<dbReference type="InterPro" id="IPR045509">
    <property type="entry name" value="HD_assoc_2"/>
</dbReference>
<dbReference type="SUPFAM" id="SSF109604">
    <property type="entry name" value="HD-domain/PDEase-like"/>
    <property type="match status" value="1"/>
</dbReference>
<evidence type="ECO:0000259" key="1">
    <source>
        <dbReference type="PROSITE" id="PS51831"/>
    </source>
</evidence>
<keyword evidence="3" id="KW-1185">Reference proteome</keyword>
<protein>
    <submittedName>
        <fullName evidence="2">HD domain</fullName>
    </submittedName>
</protein>
<dbReference type="InterPro" id="IPR050135">
    <property type="entry name" value="dGTPase-like"/>
</dbReference>
<dbReference type="STRING" id="1408416.GCA_000702765_01200"/>
<dbReference type="CDD" id="cd00077">
    <property type="entry name" value="HDc"/>
    <property type="match status" value="1"/>
</dbReference>
<evidence type="ECO:0000313" key="3">
    <source>
        <dbReference type="Proteomes" id="UP000290909"/>
    </source>
</evidence>
<dbReference type="AlphaFoldDB" id="A0A449BKV8"/>
<evidence type="ECO:0000313" key="2">
    <source>
        <dbReference type="EMBL" id="VEU83023.1"/>
    </source>
</evidence>
<dbReference type="Gene3D" id="1.10.3210.10">
    <property type="entry name" value="Hypothetical protein af1432"/>
    <property type="match status" value="1"/>
</dbReference>
<feature type="domain" description="HD" evidence="1">
    <location>
        <begin position="57"/>
        <end position="173"/>
    </location>
</feature>
<dbReference type="InterPro" id="IPR006674">
    <property type="entry name" value="HD_domain"/>
</dbReference>
<dbReference type="InterPro" id="IPR003607">
    <property type="entry name" value="HD/PDEase_dom"/>
</dbReference>
<dbReference type="SMART" id="SM00471">
    <property type="entry name" value="HDc"/>
    <property type="match status" value="1"/>
</dbReference>
<dbReference type="Proteomes" id="UP000290909">
    <property type="component" value="Chromosome"/>
</dbReference>
<dbReference type="GO" id="GO:0008832">
    <property type="term" value="F:dGTPase activity"/>
    <property type="evidence" value="ECO:0007669"/>
    <property type="project" value="TreeGrafter"/>
</dbReference>